<dbReference type="Proteomes" id="UP000535509">
    <property type="component" value="Unassembled WGS sequence"/>
</dbReference>
<keyword evidence="4 7" id="KW-1133">Transmembrane helix</keyword>
<comment type="subcellular location">
    <subcellularLocation>
        <location evidence="1">Cell membrane</location>
        <topology evidence="1">Multi-pass membrane protein</topology>
    </subcellularLocation>
</comment>
<dbReference type="PANTHER" id="PTHR30566">
    <property type="entry name" value="YNAI-RELATED MECHANOSENSITIVE ION CHANNEL"/>
    <property type="match status" value="1"/>
</dbReference>
<dbReference type="OMA" id="KTVWDGI"/>
<dbReference type="InterPro" id="IPR023408">
    <property type="entry name" value="MscS_beta-dom_sf"/>
</dbReference>
<evidence type="ECO:0000256" key="4">
    <source>
        <dbReference type="ARBA" id="ARBA00022989"/>
    </source>
</evidence>
<accession>A0A5L8LCM3</accession>
<evidence type="ECO:0000313" key="10">
    <source>
        <dbReference type="EMBL" id="EAI5407925.1"/>
    </source>
</evidence>
<gene>
    <name evidence="12" type="ORF">AAH17_00040</name>
    <name evidence="13" type="ORF">AAH24_02100</name>
    <name evidence="10" type="ORF">BVH53_04340</name>
    <name evidence="11" type="ORF">CX802_08175</name>
</gene>
<evidence type="ECO:0000256" key="7">
    <source>
        <dbReference type="SAM" id="Phobius"/>
    </source>
</evidence>
<feature type="transmembrane region" description="Helical" evidence="7">
    <location>
        <begin position="309"/>
        <end position="327"/>
    </location>
</feature>
<evidence type="ECO:0000313" key="12">
    <source>
        <dbReference type="EMBL" id="EAK0452052.1"/>
    </source>
</evidence>
<evidence type="ECO:0000313" key="11">
    <source>
        <dbReference type="EMBL" id="EAI8859802.1"/>
    </source>
</evidence>
<keyword evidence="2" id="KW-1003">Cell membrane</keyword>
<feature type="domain" description="Mechanosensitive ion channel MscS" evidence="9">
    <location>
        <begin position="307"/>
        <end position="389"/>
    </location>
</feature>
<evidence type="ECO:0000256" key="2">
    <source>
        <dbReference type="ARBA" id="ARBA00022475"/>
    </source>
</evidence>
<feature type="signal peptide" evidence="8">
    <location>
        <begin position="1"/>
        <end position="19"/>
    </location>
</feature>
<feature type="coiled-coil region" evidence="6">
    <location>
        <begin position="22"/>
        <end position="103"/>
    </location>
</feature>
<comment type="caution">
    <text evidence="13">The sequence shown here is derived from an EMBL/GenBank/DDBJ whole genome shotgun (WGS) entry which is preliminary data.</text>
</comment>
<proteinExistence type="predicted"/>
<evidence type="ECO:0000313" key="13">
    <source>
        <dbReference type="EMBL" id="EAK0468164.1"/>
    </source>
</evidence>
<evidence type="ECO:0000313" key="14">
    <source>
        <dbReference type="Proteomes" id="UP000535509"/>
    </source>
</evidence>
<name>A0A5L8LCM3_CAMFE</name>
<dbReference type="PANTHER" id="PTHR30566:SF5">
    <property type="entry name" value="MECHANOSENSITIVE ION CHANNEL PROTEIN 1, MITOCHONDRIAL-RELATED"/>
    <property type="match status" value="1"/>
</dbReference>
<dbReference type="InterPro" id="IPR011066">
    <property type="entry name" value="MscS_channel_C_sf"/>
</dbReference>
<keyword evidence="8" id="KW-0732">Signal</keyword>
<protein>
    <submittedName>
        <fullName evidence="13">Mechanosensitive ion channel</fullName>
    </submittedName>
</protein>
<dbReference type="InterPro" id="IPR006685">
    <property type="entry name" value="MscS_channel_2nd"/>
</dbReference>
<evidence type="ECO:0000313" key="15">
    <source>
        <dbReference type="Proteomes" id="UP000557842"/>
    </source>
</evidence>
<dbReference type="GO" id="GO:0005886">
    <property type="term" value="C:plasma membrane"/>
    <property type="evidence" value="ECO:0007669"/>
    <property type="project" value="UniProtKB-SubCell"/>
</dbReference>
<keyword evidence="5 7" id="KW-0472">Membrane</keyword>
<dbReference type="Pfam" id="PF00924">
    <property type="entry name" value="MS_channel_2nd"/>
    <property type="match status" value="1"/>
</dbReference>
<dbReference type="SUPFAM" id="SSF82689">
    <property type="entry name" value="Mechanosensitive channel protein MscS (YggB), C-terminal domain"/>
    <property type="match status" value="1"/>
</dbReference>
<evidence type="ECO:0000259" key="9">
    <source>
        <dbReference type="Pfam" id="PF00924"/>
    </source>
</evidence>
<dbReference type="InterPro" id="IPR010920">
    <property type="entry name" value="LSM_dom_sf"/>
</dbReference>
<dbReference type="GeneID" id="61064692"/>
<reference evidence="13 15" key="1">
    <citation type="submission" date="2018-05" db="EMBL/GenBank/DDBJ databases">
        <authorList>
            <consortium name="PulseNet: The National Subtyping Network for Foodborne Disease Surveillance"/>
            <person name="Tarr C.L."/>
            <person name="Trees E."/>
            <person name="Katz L.S."/>
            <person name="Carleton-Romer H.A."/>
            <person name="Stroika S."/>
            <person name="Kucerova Z."/>
            <person name="Roache K.F."/>
            <person name="Sabol A.L."/>
            <person name="Besser J."/>
            <person name="Gerner-Smidt P."/>
        </authorList>
    </citation>
    <scope>NUCLEOTIDE SEQUENCE</scope>
    <source>
        <strain evidence="12">2014D-0197</strain>
        <strain evidence="10 15">2016D-0221</strain>
        <strain evidence="13">D4313</strain>
        <strain evidence="11 14">PNUSAC001503</strain>
    </source>
</reference>
<dbReference type="EMBL" id="AACCXM010000001">
    <property type="protein sequence ID" value="EAK0468164.1"/>
    <property type="molecule type" value="Genomic_DNA"/>
</dbReference>
<evidence type="ECO:0000256" key="8">
    <source>
        <dbReference type="SAM" id="SignalP"/>
    </source>
</evidence>
<dbReference type="EMBL" id="AACCXK010000001">
    <property type="protein sequence ID" value="EAK0452052.1"/>
    <property type="molecule type" value="Genomic_DNA"/>
</dbReference>
<organism evidence="13">
    <name type="scientific">Campylobacter fetus</name>
    <dbReference type="NCBI Taxonomy" id="196"/>
    <lineage>
        <taxon>Bacteria</taxon>
        <taxon>Pseudomonadati</taxon>
        <taxon>Campylobacterota</taxon>
        <taxon>Epsilonproteobacteria</taxon>
        <taxon>Campylobacterales</taxon>
        <taxon>Campylobacteraceae</taxon>
        <taxon>Campylobacter</taxon>
    </lineage>
</organism>
<dbReference type="RefSeq" id="WP_002849353.1">
    <property type="nucleotide sequence ID" value="NZ_AABUZP020000005.1"/>
</dbReference>
<dbReference type="EMBL" id="AABTCC010000029">
    <property type="protein sequence ID" value="EAI8859802.1"/>
    <property type="molecule type" value="Genomic_DNA"/>
</dbReference>
<dbReference type="GO" id="GO:0008381">
    <property type="term" value="F:mechanosensitive monoatomic ion channel activity"/>
    <property type="evidence" value="ECO:0007669"/>
    <property type="project" value="UniProtKB-ARBA"/>
</dbReference>
<dbReference type="EMBL" id="AABQDW010000006">
    <property type="protein sequence ID" value="EAI5407925.1"/>
    <property type="molecule type" value="Genomic_DNA"/>
</dbReference>
<dbReference type="Gene3D" id="2.30.30.60">
    <property type="match status" value="1"/>
</dbReference>
<keyword evidence="3 7" id="KW-0812">Transmembrane</keyword>
<evidence type="ECO:0000256" key="6">
    <source>
        <dbReference type="SAM" id="Coils"/>
    </source>
</evidence>
<keyword evidence="14" id="KW-1185">Reference proteome</keyword>
<feature type="coiled-coil region" evidence="6">
    <location>
        <begin position="136"/>
        <end position="163"/>
    </location>
</feature>
<feature type="chain" id="PRO_5044621727" evidence="8">
    <location>
        <begin position="20"/>
        <end position="526"/>
    </location>
</feature>
<evidence type="ECO:0000256" key="1">
    <source>
        <dbReference type="ARBA" id="ARBA00004651"/>
    </source>
</evidence>
<dbReference type="Gene3D" id="3.30.70.100">
    <property type="match status" value="1"/>
</dbReference>
<dbReference type="SUPFAM" id="SSF50182">
    <property type="entry name" value="Sm-like ribonucleoproteins"/>
    <property type="match status" value="1"/>
</dbReference>
<evidence type="ECO:0000256" key="3">
    <source>
        <dbReference type="ARBA" id="ARBA00022692"/>
    </source>
</evidence>
<evidence type="ECO:0000256" key="5">
    <source>
        <dbReference type="ARBA" id="ARBA00023136"/>
    </source>
</evidence>
<feature type="transmembrane region" description="Helical" evidence="7">
    <location>
        <begin position="229"/>
        <end position="250"/>
    </location>
</feature>
<dbReference type="Proteomes" id="UP000557842">
    <property type="component" value="Unassembled WGS sequence"/>
</dbReference>
<keyword evidence="6" id="KW-0175">Coiled coil</keyword>
<dbReference type="AlphaFoldDB" id="A0A5L8LCM3"/>
<sequence>MKKLFVIFVVLIPFLSVFGVVNDASSQKIDELNAKISNYDAKIKNNIWLIRYSNYNTYQNLVTELEYAKNELENLDKKNSKKADDLKKRISSLKEQIELLKEYERSPFQSMLVVPEIEEIKKITNPIALISGFSYIKKLKNEKEEYINRLIKLEDALNVFIEKESLQQEIYDINSSSENLSKLNETRREISEFQIAQDIATTTFGVYQKKLDESINRASLEVKEQIKQALSILFTIIVVILIGFLCKFVAKRYVTDNQKFYTINKFINVINFTIIIFILLFAYIENVSYMVTILGFASAGLAIAMKDMFMSLLGWSVIIFGGTFHVGDRIRVRYQNSDYVGDIIDISLLRMTIYEDITLTTYLTNRRSGRIIFVPNNYIFTELIANYTHSGMKTVWDGIDIMLSFDSNHKKAMYIIKNITRKYSKGYTDIAKKQMNKLRDQYSIKNPNVEPRIYSFFEPYGINISVWYMTNSYAALALRSTISAEIIEALNLEEDIKIAFPTQTLFFGKKSKPMSHITDVSKEILY</sequence>